<proteinExistence type="predicted"/>
<dbReference type="InterPro" id="IPR036237">
    <property type="entry name" value="Xyl_isomerase-like_sf"/>
</dbReference>
<dbReference type="InterPro" id="IPR050312">
    <property type="entry name" value="IolE/XylAMocC-like"/>
</dbReference>
<accession>A0A9D1SYI0</accession>
<dbReference type="AlphaFoldDB" id="A0A9D1SYI0"/>
<feature type="domain" description="Xylose isomerase-like TIM barrel" evidence="1">
    <location>
        <begin position="61"/>
        <end position="271"/>
    </location>
</feature>
<protein>
    <submittedName>
        <fullName evidence="2">Sugar phosphate isomerase/epimerase</fullName>
    </submittedName>
</protein>
<evidence type="ECO:0000259" key="1">
    <source>
        <dbReference type="Pfam" id="PF01261"/>
    </source>
</evidence>
<dbReference type="SUPFAM" id="SSF51658">
    <property type="entry name" value="Xylose isomerase-like"/>
    <property type="match status" value="1"/>
</dbReference>
<reference evidence="2" key="1">
    <citation type="submission" date="2020-10" db="EMBL/GenBank/DDBJ databases">
        <authorList>
            <person name="Gilroy R."/>
        </authorList>
    </citation>
    <scope>NUCLEOTIDE SEQUENCE</scope>
    <source>
        <strain evidence="2">23406</strain>
    </source>
</reference>
<evidence type="ECO:0000313" key="3">
    <source>
        <dbReference type="Proteomes" id="UP000886891"/>
    </source>
</evidence>
<comment type="caution">
    <text evidence="2">The sequence shown here is derived from an EMBL/GenBank/DDBJ whole genome shotgun (WGS) entry which is preliminary data.</text>
</comment>
<dbReference type="PANTHER" id="PTHR12110">
    <property type="entry name" value="HYDROXYPYRUVATE ISOMERASE"/>
    <property type="match status" value="1"/>
</dbReference>
<sequence>MKHALPIRLGISDVSLVKHYGEAAAFDIMAEAAVPYVDHHLERFDPAYRLEREFPFDFYTALRNGNDARGVSVVQTHAFHPTEALRVSEAEITERLCRSVRASAILGAKYIVVHPQKELRYAYEACKDERMTRNLKFYRVLIPALGETGVKCALENMFYRAPEGIVPTVLSYGDEMAEMIDRLNADAPFFCACMDFGHANLLTDDGGIAMADTLGSRIVAVHLHDNDGIDDLHASPGKGSVPWRNVFGVLSDIGFDGVYNFELHDYPGADRAATVRRLSETRSALETLIKDTCRLS</sequence>
<keyword evidence="2" id="KW-0413">Isomerase</keyword>
<dbReference type="PANTHER" id="PTHR12110:SF21">
    <property type="entry name" value="XYLOSE ISOMERASE-LIKE TIM BARREL DOMAIN-CONTAINING PROTEIN"/>
    <property type="match status" value="1"/>
</dbReference>
<evidence type="ECO:0000313" key="2">
    <source>
        <dbReference type="EMBL" id="HIV00927.1"/>
    </source>
</evidence>
<name>A0A9D1SYI0_9FIRM</name>
<dbReference type="GO" id="GO:0016853">
    <property type="term" value="F:isomerase activity"/>
    <property type="evidence" value="ECO:0007669"/>
    <property type="project" value="UniProtKB-KW"/>
</dbReference>
<dbReference type="Pfam" id="PF01261">
    <property type="entry name" value="AP_endonuc_2"/>
    <property type="match status" value="1"/>
</dbReference>
<dbReference type="Gene3D" id="3.20.20.150">
    <property type="entry name" value="Divalent-metal-dependent TIM barrel enzymes"/>
    <property type="match status" value="1"/>
</dbReference>
<organism evidence="2 3">
    <name type="scientific">Candidatus Stercoripulliclostridium merdipullorum</name>
    <dbReference type="NCBI Taxonomy" id="2840952"/>
    <lineage>
        <taxon>Bacteria</taxon>
        <taxon>Bacillati</taxon>
        <taxon>Bacillota</taxon>
        <taxon>Clostridia</taxon>
        <taxon>Eubacteriales</taxon>
        <taxon>Candidatus Stercoripulliclostridium</taxon>
    </lineage>
</organism>
<gene>
    <name evidence="2" type="ORF">IAB14_07440</name>
</gene>
<dbReference type="Proteomes" id="UP000886891">
    <property type="component" value="Unassembled WGS sequence"/>
</dbReference>
<reference evidence="2" key="2">
    <citation type="journal article" date="2021" name="PeerJ">
        <title>Extensive microbial diversity within the chicken gut microbiome revealed by metagenomics and culture.</title>
        <authorList>
            <person name="Gilroy R."/>
            <person name="Ravi A."/>
            <person name="Getino M."/>
            <person name="Pursley I."/>
            <person name="Horton D.L."/>
            <person name="Alikhan N.F."/>
            <person name="Baker D."/>
            <person name="Gharbi K."/>
            <person name="Hall N."/>
            <person name="Watson M."/>
            <person name="Adriaenssens E.M."/>
            <person name="Foster-Nyarko E."/>
            <person name="Jarju S."/>
            <person name="Secka A."/>
            <person name="Antonio M."/>
            <person name="Oren A."/>
            <person name="Chaudhuri R.R."/>
            <person name="La Ragione R."/>
            <person name="Hildebrand F."/>
            <person name="Pallen M.J."/>
        </authorList>
    </citation>
    <scope>NUCLEOTIDE SEQUENCE</scope>
    <source>
        <strain evidence="2">23406</strain>
    </source>
</reference>
<dbReference type="InterPro" id="IPR013022">
    <property type="entry name" value="Xyl_isomerase-like_TIM-brl"/>
</dbReference>
<dbReference type="EMBL" id="DVOH01000059">
    <property type="protein sequence ID" value="HIV00927.1"/>
    <property type="molecule type" value="Genomic_DNA"/>
</dbReference>